<dbReference type="GO" id="GO:0016020">
    <property type="term" value="C:membrane"/>
    <property type="evidence" value="ECO:0007669"/>
    <property type="project" value="UniProtKB-SubCell"/>
</dbReference>
<dbReference type="EMBL" id="DS469600">
    <property type="protein sequence ID" value="EDO39824.1"/>
    <property type="molecule type" value="Genomic_DNA"/>
</dbReference>
<feature type="non-terminal residue" evidence="6">
    <location>
        <position position="1"/>
    </location>
</feature>
<comment type="subcellular location">
    <subcellularLocation>
        <location evidence="1">Membrane</location>
        <topology evidence="1">Multi-pass membrane protein</topology>
    </subcellularLocation>
</comment>
<evidence type="ECO:0000256" key="4">
    <source>
        <dbReference type="ARBA" id="ARBA00023136"/>
    </source>
</evidence>
<evidence type="ECO:0000256" key="5">
    <source>
        <dbReference type="SAM" id="Phobius"/>
    </source>
</evidence>
<dbReference type="Gene3D" id="1.20.1250.20">
    <property type="entry name" value="MFS general substrate transporter like domains"/>
    <property type="match status" value="1"/>
</dbReference>
<dbReference type="PANTHER" id="PTHR23507">
    <property type="entry name" value="ZGC:174356"/>
    <property type="match status" value="1"/>
</dbReference>
<keyword evidence="2 5" id="KW-0812">Transmembrane</keyword>
<evidence type="ECO:0000256" key="2">
    <source>
        <dbReference type="ARBA" id="ARBA00022692"/>
    </source>
</evidence>
<evidence type="ECO:0000313" key="6">
    <source>
        <dbReference type="EMBL" id="EDO39824.1"/>
    </source>
</evidence>
<gene>
    <name evidence="6" type="ORF">NEMVEDRAFT_v1g58496</name>
</gene>
<feature type="transmembrane region" description="Helical" evidence="5">
    <location>
        <begin position="23"/>
        <end position="43"/>
    </location>
</feature>
<feature type="transmembrane region" description="Helical" evidence="5">
    <location>
        <begin position="49"/>
        <end position="76"/>
    </location>
</feature>
<dbReference type="InterPro" id="IPR036259">
    <property type="entry name" value="MFS_trans_sf"/>
</dbReference>
<evidence type="ECO:0000313" key="7">
    <source>
        <dbReference type="Proteomes" id="UP000001593"/>
    </source>
</evidence>
<dbReference type="Proteomes" id="UP000001593">
    <property type="component" value="Unassembled WGS sequence"/>
</dbReference>
<feature type="non-terminal residue" evidence="6">
    <location>
        <position position="88"/>
    </location>
</feature>
<dbReference type="PANTHER" id="PTHR23507:SF1">
    <property type="entry name" value="FI18259P1-RELATED"/>
    <property type="match status" value="1"/>
</dbReference>
<dbReference type="InParanoid" id="A7S914"/>
<reference evidence="6 7" key="1">
    <citation type="journal article" date="2007" name="Science">
        <title>Sea anemone genome reveals ancestral eumetazoan gene repertoire and genomic organization.</title>
        <authorList>
            <person name="Putnam N.H."/>
            <person name="Srivastava M."/>
            <person name="Hellsten U."/>
            <person name="Dirks B."/>
            <person name="Chapman J."/>
            <person name="Salamov A."/>
            <person name="Terry A."/>
            <person name="Shapiro H."/>
            <person name="Lindquist E."/>
            <person name="Kapitonov V.V."/>
            <person name="Jurka J."/>
            <person name="Genikhovich G."/>
            <person name="Grigoriev I.V."/>
            <person name="Lucas S.M."/>
            <person name="Steele R.E."/>
            <person name="Finnerty J.R."/>
            <person name="Technau U."/>
            <person name="Martindale M.Q."/>
            <person name="Rokhsar D.S."/>
        </authorList>
    </citation>
    <scope>NUCLEOTIDE SEQUENCE [LARGE SCALE GENOMIC DNA]</scope>
    <source>
        <strain evidence="7">CH2 X CH6</strain>
    </source>
</reference>
<accession>A7S914</accession>
<proteinExistence type="predicted"/>
<evidence type="ECO:0000256" key="3">
    <source>
        <dbReference type="ARBA" id="ARBA00022989"/>
    </source>
</evidence>
<dbReference type="HOGENOM" id="CLU_028365_1_1_1"/>
<keyword evidence="3 5" id="KW-1133">Transmembrane helix</keyword>
<dbReference type="SUPFAM" id="SSF103473">
    <property type="entry name" value="MFS general substrate transporter"/>
    <property type="match status" value="1"/>
</dbReference>
<dbReference type="KEGG" id="nve:5511527"/>
<keyword evidence="7" id="KW-1185">Reference proteome</keyword>
<keyword evidence="4 5" id="KW-0472">Membrane</keyword>
<dbReference type="PhylomeDB" id="A7S914"/>
<organism evidence="6 7">
    <name type="scientific">Nematostella vectensis</name>
    <name type="common">Starlet sea anemone</name>
    <dbReference type="NCBI Taxonomy" id="45351"/>
    <lineage>
        <taxon>Eukaryota</taxon>
        <taxon>Metazoa</taxon>
        <taxon>Cnidaria</taxon>
        <taxon>Anthozoa</taxon>
        <taxon>Hexacorallia</taxon>
        <taxon>Actiniaria</taxon>
        <taxon>Edwardsiidae</taxon>
        <taxon>Nematostella</taxon>
    </lineage>
</organism>
<protein>
    <submittedName>
        <fullName evidence="6">Uncharacterized protein</fullName>
    </submittedName>
</protein>
<evidence type="ECO:0000256" key="1">
    <source>
        <dbReference type="ARBA" id="ARBA00004141"/>
    </source>
</evidence>
<dbReference type="AlphaFoldDB" id="A7S914"/>
<sequence length="88" mass="9478">SLPSIVLSLMVGSWSDCHGRKPAILLPVIGSMLEAVCVLIVMYCDLDVYVLFIGALLNGCSGYLPTLLMGIMAYIADSTDESQRALRL</sequence>
<name>A7S914_NEMVE</name>